<protein>
    <submittedName>
        <fullName evidence="1">Uncharacterized protein</fullName>
    </submittedName>
</protein>
<dbReference type="AlphaFoldDB" id="A0A392MWK1"/>
<evidence type="ECO:0000313" key="2">
    <source>
        <dbReference type="Proteomes" id="UP000265520"/>
    </source>
</evidence>
<keyword evidence="2" id="KW-1185">Reference proteome</keyword>
<gene>
    <name evidence="1" type="ORF">A2U01_0012818</name>
</gene>
<reference evidence="1 2" key="1">
    <citation type="journal article" date="2018" name="Front. Plant Sci.">
        <title>Red Clover (Trifolium pratense) and Zigzag Clover (T. medium) - A Picture of Genomic Similarities and Differences.</title>
        <authorList>
            <person name="Dluhosova J."/>
            <person name="Istvanek J."/>
            <person name="Nedelnik J."/>
            <person name="Repkova J."/>
        </authorList>
    </citation>
    <scope>NUCLEOTIDE SEQUENCE [LARGE SCALE GENOMIC DNA]</scope>
    <source>
        <strain evidence="2">cv. 10/8</strain>
        <tissue evidence="1">Leaf</tissue>
    </source>
</reference>
<dbReference type="EMBL" id="LXQA010021381">
    <property type="protein sequence ID" value="MCH91887.1"/>
    <property type="molecule type" value="Genomic_DNA"/>
</dbReference>
<dbReference type="Proteomes" id="UP000265520">
    <property type="component" value="Unassembled WGS sequence"/>
</dbReference>
<comment type="caution">
    <text evidence="1">The sequence shown here is derived from an EMBL/GenBank/DDBJ whole genome shotgun (WGS) entry which is preliminary data.</text>
</comment>
<accession>A0A392MWK1</accession>
<evidence type="ECO:0000313" key="1">
    <source>
        <dbReference type="EMBL" id="MCH91887.1"/>
    </source>
</evidence>
<name>A0A392MWK1_9FABA</name>
<sequence>MPEHTTWVDSTALDTRTSVLVDELLMGDLEALQKNEDVDVLKAIDSFLDRNQRSLPSSSQKCIESNSFVAIDSLMHNLKTKYEKDPFVVPAFEFDSLTSLQEKFEQHKYSFDSVQFDTVQQILDNLRSIVATRISYDKSKSLKSSYVEDHDQSITALQQSREKVAKWKEENKNAFL</sequence>
<proteinExistence type="predicted"/>
<organism evidence="1 2">
    <name type="scientific">Trifolium medium</name>
    <dbReference type="NCBI Taxonomy" id="97028"/>
    <lineage>
        <taxon>Eukaryota</taxon>
        <taxon>Viridiplantae</taxon>
        <taxon>Streptophyta</taxon>
        <taxon>Embryophyta</taxon>
        <taxon>Tracheophyta</taxon>
        <taxon>Spermatophyta</taxon>
        <taxon>Magnoliopsida</taxon>
        <taxon>eudicotyledons</taxon>
        <taxon>Gunneridae</taxon>
        <taxon>Pentapetalae</taxon>
        <taxon>rosids</taxon>
        <taxon>fabids</taxon>
        <taxon>Fabales</taxon>
        <taxon>Fabaceae</taxon>
        <taxon>Papilionoideae</taxon>
        <taxon>50 kb inversion clade</taxon>
        <taxon>NPAAA clade</taxon>
        <taxon>Hologalegina</taxon>
        <taxon>IRL clade</taxon>
        <taxon>Trifolieae</taxon>
        <taxon>Trifolium</taxon>
    </lineage>
</organism>